<evidence type="ECO:0000313" key="1">
    <source>
        <dbReference type="EMBL" id="GCD93032.1"/>
    </source>
</evidence>
<keyword evidence="2" id="KW-1185">Reference proteome</keyword>
<proteinExistence type="predicted"/>
<name>A0A401YEL3_9ACTN</name>
<accession>A0A401YEL3</accession>
<dbReference type="Proteomes" id="UP000286931">
    <property type="component" value="Unassembled WGS sequence"/>
</dbReference>
<dbReference type="EMBL" id="BIFH01000013">
    <property type="protein sequence ID" value="GCD93032.1"/>
    <property type="molecule type" value="Genomic_DNA"/>
</dbReference>
<organism evidence="1 2">
    <name type="scientific">Embleya hyalina</name>
    <dbReference type="NCBI Taxonomy" id="516124"/>
    <lineage>
        <taxon>Bacteria</taxon>
        <taxon>Bacillati</taxon>
        <taxon>Actinomycetota</taxon>
        <taxon>Actinomycetes</taxon>
        <taxon>Kitasatosporales</taxon>
        <taxon>Streptomycetaceae</taxon>
        <taxon>Embleya</taxon>
    </lineage>
</organism>
<evidence type="ECO:0000313" key="2">
    <source>
        <dbReference type="Proteomes" id="UP000286931"/>
    </source>
</evidence>
<reference evidence="1 2" key="1">
    <citation type="submission" date="2018-12" db="EMBL/GenBank/DDBJ databases">
        <title>Draft genome sequence of Embleya hyalina NBRC 13850T.</title>
        <authorList>
            <person name="Komaki H."/>
            <person name="Hosoyama A."/>
            <person name="Kimura A."/>
            <person name="Ichikawa N."/>
            <person name="Tamura T."/>
        </authorList>
    </citation>
    <scope>NUCLEOTIDE SEQUENCE [LARGE SCALE GENOMIC DNA]</scope>
    <source>
        <strain evidence="1 2">NBRC 13850</strain>
    </source>
</reference>
<protein>
    <submittedName>
        <fullName evidence="1">Uncharacterized protein</fullName>
    </submittedName>
</protein>
<gene>
    <name evidence="1" type="ORF">EHYA_00675</name>
</gene>
<comment type="caution">
    <text evidence="1">The sequence shown here is derived from an EMBL/GenBank/DDBJ whole genome shotgun (WGS) entry which is preliminary data.</text>
</comment>
<dbReference type="AlphaFoldDB" id="A0A401YEL3"/>
<sequence>MDVTRREEPTGMTAYDGLKLHRRTLVLDGRAYAVLGLRPGTTERFAVDEFHGHRQIVTHRSGALLLGSLLWGMAHRRARNTVLVIDRPFLDANPFDAEPSPAIVVVPAQAAPFGDRAARELRRRLPLSTPSEGTVRLRTPGFAEALADRQAWFAARPPRRFDGYDERHRRPVIGMRAGLLVLPGTTRWLCEWAVDIGSLDPADPGPARGSGRVYDAIHTDFSLEVHVFDNYRDRVTAARLARAQVTAEHPALRDPHVLRPLVRERNTDIHVRMRRDRTARRTASRRDAPS</sequence>